<organism evidence="2 3">
    <name type="scientific">Fusobacterium necrophorum subsp. funduliforme</name>
    <dbReference type="NCBI Taxonomy" id="143387"/>
    <lineage>
        <taxon>Bacteria</taxon>
        <taxon>Fusobacteriati</taxon>
        <taxon>Fusobacteriota</taxon>
        <taxon>Fusobacteriia</taxon>
        <taxon>Fusobacteriales</taxon>
        <taxon>Fusobacteriaceae</taxon>
        <taxon>Fusobacterium</taxon>
    </lineage>
</organism>
<comment type="caution">
    <text evidence="2">The sequence shown here is derived from an EMBL/GenBank/DDBJ whole genome shotgun (WGS) entry which is preliminary data.</text>
</comment>
<feature type="compositionally biased region" description="Basic and acidic residues" evidence="1">
    <location>
        <begin position="374"/>
        <end position="385"/>
    </location>
</feature>
<gene>
    <name evidence="2" type="ORF">A2J07_09315</name>
</gene>
<dbReference type="AlphaFoldDB" id="A0A170MWY5"/>
<name>A0A170MWY5_9FUSO</name>
<feature type="region of interest" description="Disordered" evidence="1">
    <location>
        <begin position="374"/>
        <end position="406"/>
    </location>
</feature>
<dbReference type="NCBIfam" id="TIGR01174">
    <property type="entry name" value="ftsA"/>
    <property type="match status" value="1"/>
</dbReference>
<dbReference type="InterPro" id="IPR050696">
    <property type="entry name" value="FtsA/MreB"/>
</dbReference>
<dbReference type="SMART" id="SM00842">
    <property type="entry name" value="FtsA"/>
    <property type="match status" value="1"/>
</dbReference>
<dbReference type="GO" id="GO:0032153">
    <property type="term" value="C:cell division site"/>
    <property type="evidence" value="ECO:0007669"/>
    <property type="project" value="TreeGrafter"/>
</dbReference>
<dbReference type="Gene3D" id="3.30.420.40">
    <property type="match status" value="1"/>
</dbReference>
<dbReference type="GO" id="GO:0051301">
    <property type="term" value="P:cell division"/>
    <property type="evidence" value="ECO:0007669"/>
    <property type="project" value="UniProtKB-KW"/>
</dbReference>
<dbReference type="SUPFAM" id="SSF53067">
    <property type="entry name" value="Actin-like ATPase domain"/>
    <property type="match status" value="2"/>
</dbReference>
<sequence>MEDNITKLIMDIGNSHIKLLVGEVSTDFTRIKVLQYVEVPTKGMKKSVVQSSDELSYSIQSALRSLENPEHRELEKVTIGVGGKCIQSKTRKLFIEFEEREVQEDDLEKLYELAEECLEAGELVLKREMYNIKINNAGIVKNPIGLVANRLEANVHLIYVDREDIEKLTDAIAEAGLEIENLYLNAYASLKSTLIDEESTKMGVALVDIGEGATDIIISKNHKIIYAKSANLGGIHFMSDIMYLFHVSEEEAREVYSAYIKGEMTEQYISASGKRFVKEDVEKIIDARIGDIATFILSTIQESGFTGYLGQGMVLTGGVASLDRLVGKINGQTGGIVRRKKPLSIRGLEKPEYKMATVLGLFLEAIEEEMELQQKRNDEEVREEQQQDELEELLGSQEAERRSSGEAMVKIKKWISYFI</sequence>
<proteinExistence type="predicted"/>
<dbReference type="GeneID" id="75074669"/>
<reference evidence="2 3" key="1">
    <citation type="submission" date="2016-03" db="EMBL/GenBank/DDBJ databases">
        <title>Comparative genomics of human isolates of Fusobacterium necrophorum.</title>
        <authorList>
            <person name="Jensen A."/>
            <person name="Bank S."/>
            <person name="Andersen P.S."/>
            <person name="Kristensen L.H."/>
            <person name="Prag J."/>
        </authorList>
    </citation>
    <scope>NUCLEOTIDE SEQUENCE [LARGE SCALE GENOMIC DNA]</scope>
    <source>
        <strain evidence="2 3">LS_1264</strain>
    </source>
</reference>
<accession>A0A170MWY5</accession>
<dbReference type="InterPro" id="IPR003494">
    <property type="entry name" value="SHS2_FtsA"/>
</dbReference>
<dbReference type="Proteomes" id="UP000075816">
    <property type="component" value="Unassembled WGS sequence"/>
</dbReference>
<evidence type="ECO:0000256" key="1">
    <source>
        <dbReference type="SAM" id="MobiDB-lite"/>
    </source>
</evidence>
<keyword evidence="2" id="KW-0131">Cell cycle</keyword>
<dbReference type="EMBL" id="LVEA01000024">
    <property type="protein sequence ID" value="KYL04994.1"/>
    <property type="molecule type" value="Genomic_DNA"/>
</dbReference>
<dbReference type="Pfam" id="PF11104">
    <property type="entry name" value="PilM_2"/>
    <property type="match status" value="1"/>
</dbReference>
<evidence type="ECO:0000313" key="2">
    <source>
        <dbReference type="EMBL" id="KYL04994.1"/>
    </source>
</evidence>
<dbReference type="PANTHER" id="PTHR32432">
    <property type="entry name" value="CELL DIVISION PROTEIN FTSA-RELATED"/>
    <property type="match status" value="1"/>
</dbReference>
<protein>
    <submittedName>
        <fullName evidence="2">Cell division protein FtsA</fullName>
    </submittedName>
</protein>
<dbReference type="KEGG" id="fnf:BSQ88_00390"/>
<dbReference type="InterPro" id="IPR005883">
    <property type="entry name" value="PilM"/>
</dbReference>
<dbReference type="InterPro" id="IPR043129">
    <property type="entry name" value="ATPase_NBD"/>
</dbReference>
<dbReference type="GO" id="GO:0009898">
    <property type="term" value="C:cytoplasmic side of plasma membrane"/>
    <property type="evidence" value="ECO:0007669"/>
    <property type="project" value="TreeGrafter"/>
</dbReference>
<dbReference type="eggNOG" id="COG0849">
    <property type="taxonomic scope" value="Bacteria"/>
</dbReference>
<dbReference type="PANTHER" id="PTHR32432:SF4">
    <property type="entry name" value="CELL DIVISION PROTEIN FTSA"/>
    <property type="match status" value="1"/>
</dbReference>
<keyword evidence="2" id="KW-0132">Cell division</keyword>
<dbReference type="RefSeq" id="WP_005956641.1">
    <property type="nucleotide sequence ID" value="NZ_CAXOUE010000012.1"/>
</dbReference>
<dbReference type="Gene3D" id="3.30.1490.110">
    <property type="match status" value="1"/>
</dbReference>
<evidence type="ECO:0000313" key="3">
    <source>
        <dbReference type="Proteomes" id="UP000075816"/>
    </source>
</evidence>
<dbReference type="InterPro" id="IPR020823">
    <property type="entry name" value="Cell_div_FtsA"/>
</dbReference>